<dbReference type="InterPro" id="IPR036237">
    <property type="entry name" value="Xyl_isomerase-like_sf"/>
</dbReference>
<dbReference type="Pfam" id="PF01261">
    <property type="entry name" value="AP_endonuc_2"/>
    <property type="match status" value="1"/>
</dbReference>
<dbReference type="KEGG" id="sbf:JCM31447_25530"/>
<name>A0A4P2VLA4_FLUSA</name>
<dbReference type="InterPro" id="IPR057736">
    <property type="entry name" value="SAF_PseI/NeuA/NeuB"/>
</dbReference>
<dbReference type="InterPro" id="IPR013974">
    <property type="entry name" value="SAF"/>
</dbReference>
<dbReference type="PROSITE" id="PS50844">
    <property type="entry name" value="AFP_LIKE"/>
    <property type="match status" value="1"/>
</dbReference>
<gene>
    <name evidence="2" type="ORF">JCM31447_25530</name>
</gene>
<dbReference type="SUPFAM" id="SSF51569">
    <property type="entry name" value="Aldolase"/>
    <property type="match status" value="1"/>
</dbReference>
<keyword evidence="3" id="KW-1185">Reference proteome</keyword>
<organism evidence="2 3">
    <name type="scientific">Fluviispira sanaruensis</name>
    <dbReference type="NCBI Taxonomy" id="2493639"/>
    <lineage>
        <taxon>Bacteria</taxon>
        <taxon>Pseudomonadati</taxon>
        <taxon>Bdellovibrionota</taxon>
        <taxon>Oligoflexia</taxon>
        <taxon>Silvanigrellales</taxon>
        <taxon>Silvanigrellaceae</taxon>
        <taxon>Fluviispira</taxon>
    </lineage>
</organism>
<dbReference type="PANTHER" id="PTHR42966:SF3">
    <property type="entry name" value="BLR5971 PROTEIN"/>
    <property type="match status" value="1"/>
</dbReference>
<dbReference type="Gene3D" id="3.90.1210.10">
    <property type="entry name" value="Antifreeze-like/N-acetylneuraminic acid synthase C-terminal domain"/>
    <property type="match status" value="1"/>
</dbReference>
<dbReference type="AlphaFoldDB" id="A0A4P2VLA4"/>
<dbReference type="GO" id="GO:0047444">
    <property type="term" value="F:N-acylneuraminate-9-phosphate synthase activity"/>
    <property type="evidence" value="ECO:0007669"/>
    <property type="project" value="TreeGrafter"/>
</dbReference>
<evidence type="ECO:0000313" key="3">
    <source>
        <dbReference type="Proteomes" id="UP000291236"/>
    </source>
</evidence>
<dbReference type="Gene3D" id="3.20.20.150">
    <property type="entry name" value="Divalent-metal-dependent TIM barrel enzymes"/>
    <property type="match status" value="1"/>
</dbReference>
<evidence type="ECO:0000259" key="1">
    <source>
        <dbReference type="PROSITE" id="PS50844"/>
    </source>
</evidence>
<accession>A0A4P2VLA4</accession>
<dbReference type="InterPro" id="IPR013132">
    <property type="entry name" value="PseI/NeuA/B-like_N"/>
</dbReference>
<dbReference type="Gene3D" id="3.20.20.70">
    <property type="entry name" value="Aldolase class I"/>
    <property type="match status" value="1"/>
</dbReference>
<dbReference type="InterPro" id="IPR013785">
    <property type="entry name" value="Aldolase_TIM"/>
</dbReference>
<dbReference type="InterPro" id="IPR051690">
    <property type="entry name" value="PseI-like"/>
</dbReference>
<dbReference type="Proteomes" id="UP000291236">
    <property type="component" value="Chromosome"/>
</dbReference>
<proteinExistence type="predicted"/>
<dbReference type="SMART" id="SM00858">
    <property type="entry name" value="SAF"/>
    <property type="match status" value="1"/>
</dbReference>
<dbReference type="EMBL" id="AP019368">
    <property type="protein sequence ID" value="BBH54096.1"/>
    <property type="molecule type" value="Genomic_DNA"/>
</dbReference>
<protein>
    <submittedName>
        <fullName evidence="2">Acetylneuraminic acid synthetase</fullName>
    </submittedName>
</protein>
<dbReference type="Pfam" id="PF03102">
    <property type="entry name" value="NeuB"/>
    <property type="match status" value="1"/>
</dbReference>
<dbReference type="Pfam" id="PF08666">
    <property type="entry name" value="SAF"/>
    <property type="match status" value="1"/>
</dbReference>
<dbReference type="InterPro" id="IPR006190">
    <property type="entry name" value="SAF_AFP_Neu5Ac"/>
</dbReference>
<feature type="domain" description="AFP-like" evidence="1">
    <location>
        <begin position="298"/>
        <end position="356"/>
    </location>
</feature>
<dbReference type="GO" id="GO:0016051">
    <property type="term" value="P:carbohydrate biosynthetic process"/>
    <property type="evidence" value="ECO:0007669"/>
    <property type="project" value="InterPro"/>
</dbReference>
<dbReference type="OrthoDB" id="9814210at2"/>
<dbReference type="InterPro" id="IPR036732">
    <property type="entry name" value="AFP_Neu5c_C_sf"/>
</dbReference>
<dbReference type="SUPFAM" id="SSF51269">
    <property type="entry name" value="AFP III-like domain"/>
    <property type="match status" value="1"/>
</dbReference>
<dbReference type="SUPFAM" id="SSF51658">
    <property type="entry name" value="Xylose isomerase-like"/>
    <property type="match status" value="1"/>
</dbReference>
<dbReference type="InterPro" id="IPR013022">
    <property type="entry name" value="Xyl_isomerase-like_TIM-brl"/>
</dbReference>
<evidence type="ECO:0000313" key="2">
    <source>
        <dbReference type="EMBL" id="BBH54096.1"/>
    </source>
</evidence>
<sequence>MIKNISQNKTFSIGNRIVGINNPTFIIAEIGNNHNSDLKLAKDLVEAAIDCGVDAVKFQMRNMESLYGKNYSLKNTEADLSTQYTIDLLEKFQLKNHEMQEIFDYCKQKNIIAFCTPWDIPSVEVLNNFDIPIFKVASADLTNHQLLKEIAKSKKPMICSSGMSTQNEIQIAIDLLNSINASYAILHCNSTYPTPYKDVHLEYLKQLQRMTPIVGYSGHERGIEVPIAAVALGAKIIEKHFTFDKKMEGNDHRISLLPHEMKEMVRCIRNVEASLGYECYERKISQGELINRENLAKSIVAKVDINEGTILSEDMFQFLSPGKGLQPYKLQYLVNNKSTRNISAGEFLYDTDLPDEKRVKPKIYKFKRPWGVPVRYHDFASIIENSNPDLIEFHLSYKDIDENIPRFFKRKYSQGFVVHAPELFSGDHLLDLCSSDLSYKEKSIENMKRVVAITKELKKYFPNEKKPLIVANVGGFTQNAPLPDEARMPLYYNLLKSFKIFEDSEVELIPQTMAPFPWHMGGQQYQNLFKFPEECDWFCKEFNYRMCLDYSHAHLTCNFHGYTMKQYLDLVAPHTAHIHLGDAEGVDGEGLQIGEGEVNFTELAYLFDKYCPTASFIPEIWQGHKNEGEGFWIALEKLEKWF</sequence>
<reference evidence="2 3" key="1">
    <citation type="submission" date="2018-12" db="EMBL/GenBank/DDBJ databases">
        <title>Rubrispira sanarue gen. nov., sp., nov., a member of the order Silvanigrellales, isolated from a brackish lake in Hamamatsu Japan.</title>
        <authorList>
            <person name="Maejima Y."/>
            <person name="Iino T."/>
            <person name="Muraguchi Y."/>
            <person name="Fukuda K."/>
            <person name="Nojiri H."/>
            <person name="Ohkuma M."/>
            <person name="Moriuchi R."/>
            <person name="Dohra H."/>
            <person name="Kimbara K."/>
            <person name="Shintani M."/>
        </authorList>
    </citation>
    <scope>NUCLEOTIDE SEQUENCE [LARGE SCALE GENOMIC DNA]</scope>
    <source>
        <strain evidence="2 3">RF1110005</strain>
    </source>
</reference>
<dbReference type="PANTHER" id="PTHR42966">
    <property type="entry name" value="N-ACETYLNEURAMINATE SYNTHASE"/>
    <property type="match status" value="1"/>
</dbReference>
<dbReference type="CDD" id="cd11615">
    <property type="entry name" value="SAF_NeuB_like"/>
    <property type="match status" value="1"/>
</dbReference>
<dbReference type="RefSeq" id="WP_130611199.1">
    <property type="nucleotide sequence ID" value="NZ_AP019368.1"/>
</dbReference>